<dbReference type="AlphaFoldDB" id="A0A4R4QIZ6"/>
<dbReference type="Proteomes" id="UP000295075">
    <property type="component" value="Unassembled WGS sequence"/>
</dbReference>
<feature type="domain" description="FAD-dependent urate hydroxylase HpyO/Asp monooxygenase CreE-like FAD/NAD(P)-binding" evidence="1">
    <location>
        <begin position="4"/>
        <end position="137"/>
    </location>
</feature>
<gene>
    <name evidence="2" type="ORF">E1261_01665</name>
</gene>
<name>A0A4R4QIZ6_9ACTN</name>
<reference evidence="2 3" key="1">
    <citation type="submission" date="2019-03" db="EMBL/GenBank/DDBJ databases">
        <title>Draft genome sequences of novel Actinobacteria.</title>
        <authorList>
            <person name="Sahin N."/>
            <person name="Ay H."/>
            <person name="Saygin H."/>
        </authorList>
    </citation>
    <scope>NUCLEOTIDE SEQUENCE [LARGE SCALE GENOMIC DNA]</scope>
    <source>
        <strain evidence="2 3">JCM 30547</strain>
    </source>
</reference>
<evidence type="ECO:0000259" key="1">
    <source>
        <dbReference type="Pfam" id="PF13454"/>
    </source>
</evidence>
<evidence type="ECO:0000313" key="3">
    <source>
        <dbReference type="Proteomes" id="UP000295075"/>
    </source>
</evidence>
<sequence>MGLLGRMLARADEFRRAPRVVVYEPDNLGHGVAFGADLESALINLPAGRMSMDPGDPDQFARWLDAAGDAYVPRQVFGEYLVDEFWRAVGQARALGWTVDVVPETVAALGKGSANELLVRTPAGVRSFGQVVLGVGSGTTADPYRLSGASGYVVDPYPLAATLPGIAPRSHVLVIGTGLTAIDVVLGLLHLGHDGRITLASRTGILPGPRPQIMPLDPKHLTIDAVRRFESLGLGDVWELLKLELASAGFDADTEISWLLSSASATERLRYQLDRLDAAPIQSIFENLETPVPPMIRAALSADEMLKVAFDYKPYLKSIQCPMPPVSARKLLAVMDSGQLVVAPGITALRHRNGRFEAVARESVPAAEVVIDATRLSPRRTKGRARGLLDSLSAERLASWNSFDGLIVDPRTGRVVAAAPYRLFAYGEITAGELYYASSLPAVVRGANVVAAELVRHDNEVGS</sequence>
<dbReference type="Pfam" id="PF13454">
    <property type="entry name" value="NAD_binding_9"/>
    <property type="match status" value="1"/>
</dbReference>
<dbReference type="InterPro" id="IPR036188">
    <property type="entry name" value="FAD/NAD-bd_sf"/>
</dbReference>
<dbReference type="SUPFAM" id="SSF51905">
    <property type="entry name" value="FAD/NAD(P)-binding domain"/>
    <property type="match status" value="1"/>
</dbReference>
<dbReference type="Gene3D" id="3.50.50.60">
    <property type="entry name" value="FAD/NAD(P)-binding domain"/>
    <property type="match status" value="1"/>
</dbReference>
<evidence type="ECO:0000313" key="2">
    <source>
        <dbReference type="EMBL" id="TDC35263.1"/>
    </source>
</evidence>
<dbReference type="PANTHER" id="PTHR40254:SF1">
    <property type="entry name" value="BLR0577 PROTEIN"/>
    <property type="match status" value="1"/>
</dbReference>
<dbReference type="EMBL" id="SMKA01000003">
    <property type="protein sequence ID" value="TDC35263.1"/>
    <property type="molecule type" value="Genomic_DNA"/>
</dbReference>
<comment type="caution">
    <text evidence="2">The sequence shown here is derived from an EMBL/GenBank/DDBJ whole genome shotgun (WGS) entry which is preliminary data.</text>
</comment>
<proteinExistence type="predicted"/>
<keyword evidence="3" id="KW-1185">Reference proteome</keyword>
<dbReference type="InterPro" id="IPR052189">
    <property type="entry name" value="L-asp_N-monooxygenase_NS-form"/>
</dbReference>
<organism evidence="2 3">
    <name type="scientific">Kribbella albertanoniae</name>
    <dbReference type="NCBI Taxonomy" id="1266829"/>
    <lineage>
        <taxon>Bacteria</taxon>
        <taxon>Bacillati</taxon>
        <taxon>Actinomycetota</taxon>
        <taxon>Actinomycetes</taxon>
        <taxon>Propionibacteriales</taxon>
        <taxon>Kribbellaceae</taxon>
        <taxon>Kribbella</taxon>
    </lineage>
</organism>
<dbReference type="PANTHER" id="PTHR40254">
    <property type="entry name" value="BLR0577 PROTEIN"/>
    <property type="match status" value="1"/>
</dbReference>
<protein>
    <recommendedName>
        <fullName evidence="1">FAD-dependent urate hydroxylase HpyO/Asp monooxygenase CreE-like FAD/NAD(P)-binding domain-containing protein</fullName>
    </recommendedName>
</protein>
<accession>A0A4R4QIZ6</accession>
<dbReference type="InterPro" id="IPR038732">
    <property type="entry name" value="HpyO/CreE_NAD-binding"/>
</dbReference>